<feature type="domain" description="NADP-dependent oxidoreductase" evidence="1">
    <location>
        <begin position="13"/>
        <end position="314"/>
    </location>
</feature>
<dbReference type="Gene3D" id="3.20.20.100">
    <property type="entry name" value="NADP-dependent oxidoreductase domain"/>
    <property type="match status" value="1"/>
</dbReference>
<dbReference type="EMBL" id="CP129113">
    <property type="protein sequence ID" value="WLV24883.1"/>
    <property type="molecule type" value="Genomic_DNA"/>
</dbReference>
<organism evidence="2 3">
    <name type="scientific">Aciduricibacillus chroicocephali</name>
    <dbReference type="NCBI Taxonomy" id="3054939"/>
    <lineage>
        <taxon>Bacteria</taxon>
        <taxon>Bacillati</taxon>
        <taxon>Bacillota</taxon>
        <taxon>Bacilli</taxon>
        <taxon>Bacillales</taxon>
        <taxon>Bacillaceae</taxon>
        <taxon>Aciduricibacillus</taxon>
    </lineage>
</organism>
<evidence type="ECO:0000313" key="3">
    <source>
        <dbReference type="Proteomes" id="UP001180087"/>
    </source>
</evidence>
<protein>
    <submittedName>
        <fullName evidence="2">Aldo/keto reductase</fullName>
    </submittedName>
</protein>
<dbReference type="CDD" id="cd19152">
    <property type="entry name" value="AKR_AKR15A"/>
    <property type="match status" value="1"/>
</dbReference>
<evidence type="ECO:0000259" key="1">
    <source>
        <dbReference type="Pfam" id="PF00248"/>
    </source>
</evidence>
<dbReference type="SUPFAM" id="SSF51430">
    <property type="entry name" value="NAD(P)-linked oxidoreductase"/>
    <property type="match status" value="1"/>
</dbReference>
<dbReference type="Pfam" id="PF00248">
    <property type="entry name" value="Aldo_ket_red"/>
    <property type="match status" value="1"/>
</dbReference>
<dbReference type="InterPro" id="IPR020471">
    <property type="entry name" value="AKR"/>
</dbReference>
<dbReference type="PANTHER" id="PTHR42686:SF1">
    <property type="entry name" value="GH17980P-RELATED"/>
    <property type="match status" value="1"/>
</dbReference>
<dbReference type="InterPro" id="IPR036812">
    <property type="entry name" value="NAD(P)_OxRdtase_dom_sf"/>
</dbReference>
<accession>A0ABY9KVJ9</accession>
<dbReference type="RefSeq" id="WP_348028361.1">
    <property type="nucleotide sequence ID" value="NZ_CP129113.1"/>
</dbReference>
<sequence length="329" mass="36502">MKNWQNVIKGKFGMGTAPLGNMFKDVPDEQAYETIETAWNEGVRYFDTAPLYGAGLAELRLGKVLSQYSRNDYLLSTKVGRVILDETEEKEGLYADGRKNKVVTNYTEDATKRSIEQSLKRLQTDRIDFVYVHDLSPDYFGDEWVAKFDEARKGAFHVLDQLQDEGVIGGWGLGVNTTIPIELALSMEDVNPSISLSATQYTLLQHEQALQSMMPRAVDNNMGIVVGAPFSSGALLGGDHFNYEKVPPNVKSKIKQLTEIANHHDVSLSAAALQFATAHPAVAAVIPGSTHPNRIKEDIHAMEEKIPEAFWKDLIEKKLISSRAPLPAK</sequence>
<name>A0ABY9KVJ9_9BACI</name>
<evidence type="ECO:0000313" key="2">
    <source>
        <dbReference type="EMBL" id="WLV24883.1"/>
    </source>
</evidence>
<reference evidence="2" key="1">
    <citation type="submission" date="2023-06" db="EMBL/GenBank/DDBJ databases">
        <title>A Treasure from Seagulls: Isolation and Description of Aciduricobacillus qingdaonensis gen. nov., sp. nov., a Rare Obligately Uric Acid-utilizing Member in the Family Bacillaceae.</title>
        <authorList>
            <person name="Liu W."/>
            <person name="Wang B."/>
        </authorList>
    </citation>
    <scope>NUCLEOTIDE SEQUENCE</scope>
    <source>
        <strain evidence="2">44XB</strain>
    </source>
</reference>
<dbReference type="Proteomes" id="UP001180087">
    <property type="component" value="Chromosome"/>
</dbReference>
<dbReference type="InterPro" id="IPR023210">
    <property type="entry name" value="NADP_OxRdtase_dom"/>
</dbReference>
<dbReference type="PANTHER" id="PTHR42686">
    <property type="entry name" value="GH17980P-RELATED"/>
    <property type="match status" value="1"/>
</dbReference>
<gene>
    <name evidence="2" type="ORF">QR721_01195</name>
</gene>
<keyword evidence="3" id="KW-1185">Reference proteome</keyword>
<proteinExistence type="predicted"/>